<keyword evidence="2" id="KW-1185">Reference proteome</keyword>
<dbReference type="RefSeq" id="XP_017992583.1">
    <property type="nucleotide sequence ID" value="XM_018135766.1"/>
</dbReference>
<name>A0A0M8MWH1_9BASI</name>
<dbReference type="VEuPathDB" id="FungiDB:Malapachy_1261"/>
<dbReference type="InterPro" id="IPR055323">
    <property type="entry name" value="C57A10.07/YOR238W"/>
</dbReference>
<accession>A0A0M8MWH1</accession>
<dbReference type="PANTHER" id="PTHR28110">
    <property type="entry name" value="TRANSMEMBRANE PROTEIN"/>
    <property type="match status" value="1"/>
</dbReference>
<gene>
    <name evidence="1" type="ORF">Malapachy_1261</name>
</gene>
<dbReference type="EMBL" id="LGAV01000003">
    <property type="protein sequence ID" value="KOS14951.1"/>
    <property type="molecule type" value="Genomic_DNA"/>
</dbReference>
<dbReference type="OrthoDB" id="4347at2759"/>
<organism evidence="1 2">
    <name type="scientific">Malassezia pachydermatis</name>
    <dbReference type="NCBI Taxonomy" id="77020"/>
    <lineage>
        <taxon>Eukaryota</taxon>
        <taxon>Fungi</taxon>
        <taxon>Dikarya</taxon>
        <taxon>Basidiomycota</taxon>
        <taxon>Ustilaginomycotina</taxon>
        <taxon>Malasseziomycetes</taxon>
        <taxon>Malasseziales</taxon>
        <taxon>Malasseziaceae</taxon>
        <taxon>Malassezia</taxon>
    </lineage>
</organism>
<reference evidence="1 2" key="1">
    <citation type="submission" date="2015-07" db="EMBL/GenBank/DDBJ databases">
        <title>Draft Genome Sequence of Malassezia furfur CBS1878 and Malassezia pachydermatis CBS1879.</title>
        <authorList>
            <person name="Triana S."/>
            <person name="Ohm R."/>
            <person name="Gonzalez A."/>
            <person name="DeCock H."/>
            <person name="Restrepo S."/>
            <person name="Celis A."/>
        </authorList>
    </citation>
    <scope>NUCLEOTIDE SEQUENCE [LARGE SCALE GENOMIC DNA]</scope>
    <source>
        <strain evidence="1 2">CBS 1879</strain>
    </source>
</reference>
<dbReference type="GeneID" id="28727641"/>
<dbReference type="Proteomes" id="UP000037751">
    <property type="component" value="Unassembled WGS sequence"/>
</dbReference>
<evidence type="ECO:0000313" key="1">
    <source>
        <dbReference type="EMBL" id="KOS14951.1"/>
    </source>
</evidence>
<dbReference type="GO" id="GO:0005737">
    <property type="term" value="C:cytoplasm"/>
    <property type="evidence" value="ECO:0007669"/>
    <property type="project" value="TreeGrafter"/>
</dbReference>
<comment type="caution">
    <text evidence="1">The sequence shown here is derived from an EMBL/GenBank/DDBJ whole genome shotgun (WGS) entry which is preliminary data.</text>
</comment>
<evidence type="ECO:0000313" key="2">
    <source>
        <dbReference type="Proteomes" id="UP000037751"/>
    </source>
</evidence>
<evidence type="ECO:0008006" key="3">
    <source>
        <dbReference type="Google" id="ProtNLM"/>
    </source>
</evidence>
<protein>
    <recommendedName>
        <fullName evidence="3">DUF218 domain-containing protein</fullName>
    </recommendedName>
</protein>
<proteinExistence type="predicted"/>
<dbReference type="AlphaFoldDB" id="A0A0M8MWH1"/>
<sequence>MALPFSIADLQKRALDRGMWSSVHARMSARSRVTNLGVTMLACALIISLLFNLRPRTVSVRSVLPSSRTGEACPSNNYNLRNVLGTYPGSEKKPLTHLVVVAGHAIWKGDDPAKMLNDSSWFLESYQRGGSVKTFVKHIEKGVSIARDDPSSLLVFSGGQTRDQTWTTEAESYYRLALSLTHELPTFAMEDEDLTSSREAFQPLQTATNVEAQTSANKLASGSIGVDRSMDLSRLRMTTENFALDSFENLLFSIGRFYEYTGTYPRKITVVSYEFKKKRFVDLHAVALRWSTNKYLPSGTRQFNYVGIDDEDMGPSVHDNAYDLFERDMYGCFNVLLTKRRKRNSSRRLPPYRSTAPELAGLMDWCPSYGSRLQGLYPGWLPWDPRVSNGMGRGAQAFLEQNGGHFVQAEYLPDGKKIV</sequence>
<dbReference type="PANTHER" id="PTHR28110:SF1">
    <property type="entry name" value="TRANSMEMBRANE PROTEIN"/>
    <property type="match status" value="1"/>
</dbReference>